<evidence type="ECO:0000256" key="3">
    <source>
        <dbReference type="ARBA" id="ARBA00023082"/>
    </source>
</evidence>
<evidence type="ECO:0000313" key="9">
    <source>
        <dbReference type="Proteomes" id="UP000243106"/>
    </source>
</evidence>
<dbReference type="InterPro" id="IPR013325">
    <property type="entry name" value="RNA_pol_sigma_r2"/>
</dbReference>
<gene>
    <name evidence="8" type="ORF">SAMN05421853_101539</name>
</gene>
<sequence>MKKIQIAKISDPGDAPPRNPLMMGYVDAAPAEVEPAFRQPPRANGTRVLRARPETGHKVGADDWVAEMLLIRDDRCQTSFAAIFGHFAPRLKAFLIRSGLTPAVSEDLVQDVMQTVWRKADMFDPRRASVATWLFTIARNRRIDFLRKHARPEPEDLPWGPEAEPDQAEVIGLKQESDVLRQALRDLPEKQRVLVEKAYFGDLTHTEIAAETGLPLGTIKSRIRLALDRLRHAMSS</sequence>
<evidence type="ECO:0000256" key="1">
    <source>
        <dbReference type="ARBA" id="ARBA00010641"/>
    </source>
</evidence>
<dbReference type="Gene3D" id="1.10.10.10">
    <property type="entry name" value="Winged helix-like DNA-binding domain superfamily/Winged helix DNA-binding domain"/>
    <property type="match status" value="1"/>
</dbReference>
<evidence type="ECO:0000259" key="6">
    <source>
        <dbReference type="Pfam" id="PF04542"/>
    </source>
</evidence>
<dbReference type="SUPFAM" id="SSF88946">
    <property type="entry name" value="Sigma2 domain of RNA polymerase sigma factors"/>
    <property type="match status" value="1"/>
</dbReference>
<dbReference type="InterPro" id="IPR007627">
    <property type="entry name" value="RNA_pol_sigma70_r2"/>
</dbReference>
<dbReference type="InterPro" id="IPR036388">
    <property type="entry name" value="WH-like_DNA-bd_sf"/>
</dbReference>
<dbReference type="InterPro" id="IPR013324">
    <property type="entry name" value="RNA_pol_sigma_r3/r4-like"/>
</dbReference>
<dbReference type="InterPro" id="IPR039425">
    <property type="entry name" value="RNA_pol_sigma-70-like"/>
</dbReference>
<dbReference type="Gene3D" id="1.10.1740.10">
    <property type="match status" value="1"/>
</dbReference>
<dbReference type="GO" id="GO:0003677">
    <property type="term" value="F:DNA binding"/>
    <property type="evidence" value="ECO:0007669"/>
    <property type="project" value="InterPro"/>
</dbReference>
<protein>
    <submittedName>
        <fullName evidence="8">RNA polymerase sigma-70 factor, ECF subfamily</fullName>
    </submittedName>
</protein>
<evidence type="ECO:0000313" key="8">
    <source>
        <dbReference type="EMBL" id="SFQ07317.1"/>
    </source>
</evidence>
<keyword evidence="4" id="KW-0804">Transcription</keyword>
<dbReference type="Pfam" id="PF08281">
    <property type="entry name" value="Sigma70_r4_2"/>
    <property type="match status" value="1"/>
</dbReference>
<feature type="domain" description="RNA polymerase sigma-70 region 2" evidence="6">
    <location>
        <begin position="84"/>
        <end position="151"/>
    </location>
</feature>
<feature type="domain" description="RNA polymerase sigma factor 70 region 4 type 2" evidence="7">
    <location>
        <begin position="179"/>
        <end position="230"/>
    </location>
</feature>
<dbReference type="Proteomes" id="UP000243106">
    <property type="component" value="Unassembled WGS sequence"/>
</dbReference>
<proteinExistence type="inferred from homology"/>
<dbReference type="EMBL" id="FOXV01000001">
    <property type="protein sequence ID" value="SFQ07317.1"/>
    <property type="molecule type" value="Genomic_DNA"/>
</dbReference>
<dbReference type="InterPro" id="IPR014284">
    <property type="entry name" value="RNA_pol_sigma-70_dom"/>
</dbReference>
<comment type="similarity">
    <text evidence="1">Belongs to the sigma-70 factor family. ECF subfamily.</text>
</comment>
<dbReference type="STRING" id="93684.SAMN05421853_101539"/>
<evidence type="ECO:0000259" key="7">
    <source>
        <dbReference type="Pfam" id="PF08281"/>
    </source>
</evidence>
<dbReference type="GO" id="GO:0016987">
    <property type="term" value="F:sigma factor activity"/>
    <property type="evidence" value="ECO:0007669"/>
    <property type="project" value="UniProtKB-KW"/>
</dbReference>
<organism evidence="8 9">
    <name type="scientific">Roseivivax halotolerans</name>
    <dbReference type="NCBI Taxonomy" id="93684"/>
    <lineage>
        <taxon>Bacteria</taxon>
        <taxon>Pseudomonadati</taxon>
        <taxon>Pseudomonadota</taxon>
        <taxon>Alphaproteobacteria</taxon>
        <taxon>Rhodobacterales</taxon>
        <taxon>Roseobacteraceae</taxon>
        <taxon>Roseivivax</taxon>
    </lineage>
</organism>
<dbReference type="AlphaFoldDB" id="A0A1I5VJ37"/>
<keyword evidence="3" id="KW-0731">Sigma factor</keyword>
<dbReference type="PANTHER" id="PTHR43133">
    <property type="entry name" value="RNA POLYMERASE ECF-TYPE SIGMA FACTO"/>
    <property type="match status" value="1"/>
</dbReference>
<keyword evidence="9" id="KW-1185">Reference proteome</keyword>
<accession>A0A1I5VJ37</accession>
<dbReference type="Pfam" id="PF04542">
    <property type="entry name" value="Sigma70_r2"/>
    <property type="match status" value="1"/>
</dbReference>
<evidence type="ECO:0000256" key="2">
    <source>
        <dbReference type="ARBA" id="ARBA00023015"/>
    </source>
</evidence>
<dbReference type="SUPFAM" id="SSF88659">
    <property type="entry name" value="Sigma3 and sigma4 domains of RNA polymerase sigma factors"/>
    <property type="match status" value="1"/>
</dbReference>
<evidence type="ECO:0000256" key="4">
    <source>
        <dbReference type="ARBA" id="ARBA00023163"/>
    </source>
</evidence>
<dbReference type="NCBIfam" id="TIGR02937">
    <property type="entry name" value="sigma70-ECF"/>
    <property type="match status" value="1"/>
</dbReference>
<reference evidence="9" key="1">
    <citation type="submission" date="2016-10" db="EMBL/GenBank/DDBJ databases">
        <authorList>
            <person name="Varghese N."/>
            <person name="Submissions S."/>
        </authorList>
    </citation>
    <scope>NUCLEOTIDE SEQUENCE [LARGE SCALE GENOMIC DNA]</scope>
    <source>
        <strain evidence="9">JCM 10271</strain>
    </source>
</reference>
<dbReference type="InterPro" id="IPR013249">
    <property type="entry name" value="RNA_pol_sigma70_r4_t2"/>
</dbReference>
<feature type="region of interest" description="Disordered" evidence="5">
    <location>
        <begin position="1"/>
        <end position="23"/>
    </location>
</feature>
<dbReference type="GO" id="GO:0006352">
    <property type="term" value="P:DNA-templated transcription initiation"/>
    <property type="evidence" value="ECO:0007669"/>
    <property type="project" value="InterPro"/>
</dbReference>
<dbReference type="PANTHER" id="PTHR43133:SF62">
    <property type="entry name" value="RNA POLYMERASE SIGMA FACTOR SIGZ"/>
    <property type="match status" value="1"/>
</dbReference>
<evidence type="ECO:0000256" key="5">
    <source>
        <dbReference type="SAM" id="MobiDB-lite"/>
    </source>
</evidence>
<keyword evidence="2" id="KW-0805">Transcription regulation</keyword>
<dbReference type="CDD" id="cd06171">
    <property type="entry name" value="Sigma70_r4"/>
    <property type="match status" value="1"/>
</dbReference>
<name>A0A1I5VJ37_9RHOB</name>